<dbReference type="Proteomes" id="UP001497623">
    <property type="component" value="Unassembled WGS sequence"/>
</dbReference>
<gene>
    <name evidence="2" type="ORF">MNOR_LOCUS7845</name>
</gene>
<feature type="compositionally biased region" description="Low complexity" evidence="1">
    <location>
        <begin position="309"/>
        <end position="328"/>
    </location>
</feature>
<protein>
    <submittedName>
        <fullName evidence="2">Uncharacterized protein</fullName>
    </submittedName>
</protein>
<feature type="non-terminal residue" evidence="2">
    <location>
        <position position="1"/>
    </location>
</feature>
<accession>A0AAV2Q747</accession>
<evidence type="ECO:0000313" key="3">
    <source>
        <dbReference type="Proteomes" id="UP001497623"/>
    </source>
</evidence>
<evidence type="ECO:0000256" key="1">
    <source>
        <dbReference type="SAM" id="MobiDB-lite"/>
    </source>
</evidence>
<dbReference type="EMBL" id="CAXKWB010003531">
    <property type="protein sequence ID" value="CAL4069439.1"/>
    <property type="molecule type" value="Genomic_DNA"/>
</dbReference>
<feature type="compositionally biased region" description="Polar residues" evidence="1">
    <location>
        <begin position="9"/>
        <end position="22"/>
    </location>
</feature>
<dbReference type="AlphaFoldDB" id="A0AAV2Q747"/>
<name>A0AAV2Q747_MEGNR</name>
<feature type="region of interest" description="Disordered" evidence="1">
    <location>
        <begin position="165"/>
        <end position="231"/>
    </location>
</feature>
<feature type="region of interest" description="Disordered" evidence="1">
    <location>
        <begin position="1"/>
        <end position="40"/>
    </location>
</feature>
<organism evidence="2 3">
    <name type="scientific">Meganyctiphanes norvegica</name>
    <name type="common">Northern krill</name>
    <name type="synonym">Thysanopoda norvegica</name>
    <dbReference type="NCBI Taxonomy" id="48144"/>
    <lineage>
        <taxon>Eukaryota</taxon>
        <taxon>Metazoa</taxon>
        <taxon>Ecdysozoa</taxon>
        <taxon>Arthropoda</taxon>
        <taxon>Crustacea</taxon>
        <taxon>Multicrustacea</taxon>
        <taxon>Malacostraca</taxon>
        <taxon>Eumalacostraca</taxon>
        <taxon>Eucarida</taxon>
        <taxon>Euphausiacea</taxon>
        <taxon>Euphausiidae</taxon>
        <taxon>Meganyctiphanes</taxon>
    </lineage>
</organism>
<feature type="region of interest" description="Disordered" evidence="1">
    <location>
        <begin position="302"/>
        <end position="328"/>
    </location>
</feature>
<feature type="compositionally biased region" description="Polar residues" evidence="1">
    <location>
        <begin position="185"/>
        <end position="196"/>
    </location>
</feature>
<proteinExistence type="predicted"/>
<comment type="caution">
    <text evidence="2">The sequence shown here is derived from an EMBL/GenBank/DDBJ whole genome shotgun (WGS) entry which is preliminary data.</text>
</comment>
<reference evidence="2 3" key="1">
    <citation type="submission" date="2024-05" db="EMBL/GenBank/DDBJ databases">
        <authorList>
            <person name="Wallberg A."/>
        </authorList>
    </citation>
    <scope>NUCLEOTIDE SEQUENCE [LARGE SCALE GENOMIC DNA]</scope>
</reference>
<sequence length="328" mass="36814">HSMAPRDNAPNTYSKFPTTVTATEEERKQRIKQRPPPLPPFNQLYCTKNGQSLNSPFHLASNTRHQTNNLGQYVSSIGFNPISSSNLLSVPCQSLGRFSCSPGLSPSFYYDPFDKLLRYKGNVGSTANMSPYGIYNTSCSSIEDVMSPAGLLFSSPMPPVQKYSYEKSKNIKKPKKQKTNTTTIRKQTSSIIQNDNGTEKRGQQSRELKSSKKSTKSKDDQEKCGKTSLNGNILNSHNDVGVLRKTPDFFFTSSWVTRRRKYKNDNLMTEINKSNNLDLSAEKINLHRSCSVPQIRVIHPEESDNSFMSSRSPSNIPVSSSIIPRKLK</sequence>
<keyword evidence="3" id="KW-1185">Reference proteome</keyword>
<evidence type="ECO:0000313" key="2">
    <source>
        <dbReference type="EMBL" id="CAL4069439.1"/>
    </source>
</evidence>
<feature type="compositionally biased region" description="Basic and acidic residues" evidence="1">
    <location>
        <begin position="197"/>
        <end position="225"/>
    </location>
</feature>